<feature type="transmembrane region" description="Helical" evidence="2">
    <location>
        <begin position="68"/>
        <end position="94"/>
    </location>
</feature>
<keyword evidence="2" id="KW-0812">Transmembrane</keyword>
<evidence type="ECO:0000313" key="4">
    <source>
        <dbReference type="Proteomes" id="UP001183414"/>
    </source>
</evidence>
<gene>
    <name evidence="3" type="ORF">RM572_13370</name>
</gene>
<name>A0ABU2NRZ0_9ACTN</name>
<keyword evidence="4" id="KW-1185">Reference proteome</keyword>
<evidence type="ECO:0008006" key="5">
    <source>
        <dbReference type="Google" id="ProtNLM"/>
    </source>
</evidence>
<reference evidence="4" key="1">
    <citation type="submission" date="2023-07" db="EMBL/GenBank/DDBJ databases">
        <title>30 novel species of actinomycetes from the DSMZ collection.</title>
        <authorList>
            <person name="Nouioui I."/>
        </authorList>
    </citation>
    <scope>NUCLEOTIDE SEQUENCE [LARGE SCALE GENOMIC DNA]</scope>
    <source>
        <strain evidence="4">DSM 42041</strain>
    </source>
</reference>
<comment type="caution">
    <text evidence="3">The sequence shown here is derived from an EMBL/GenBank/DDBJ whole genome shotgun (WGS) entry which is preliminary data.</text>
</comment>
<dbReference type="RefSeq" id="WP_311673543.1">
    <property type="nucleotide sequence ID" value="NZ_JAVREQ010000010.1"/>
</dbReference>
<evidence type="ECO:0000256" key="1">
    <source>
        <dbReference type="SAM" id="MobiDB-lite"/>
    </source>
</evidence>
<protein>
    <recommendedName>
        <fullName evidence="5">Zinc ribbon domain-containing protein</fullName>
    </recommendedName>
</protein>
<evidence type="ECO:0000313" key="3">
    <source>
        <dbReference type="EMBL" id="MDT0379754.1"/>
    </source>
</evidence>
<proteinExistence type="predicted"/>
<keyword evidence="2" id="KW-1133">Transmembrane helix</keyword>
<evidence type="ECO:0000256" key="2">
    <source>
        <dbReference type="SAM" id="Phobius"/>
    </source>
</evidence>
<accession>A0ABU2NRZ0</accession>
<feature type="region of interest" description="Disordered" evidence="1">
    <location>
        <begin position="131"/>
        <end position="151"/>
    </location>
</feature>
<organism evidence="3 4">
    <name type="scientific">Streptomyces hazeniae</name>
    <dbReference type="NCBI Taxonomy" id="3075538"/>
    <lineage>
        <taxon>Bacteria</taxon>
        <taxon>Bacillati</taxon>
        <taxon>Actinomycetota</taxon>
        <taxon>Actinomycetes</taxon>
        <taxon>Kitasatosporales</taxon>
        <taxon>Streptomycetaceae</taxon>
        <taxon>Streptomyces</taxon>
    </lineage>
</organism>
<feature type="transmembrane region" description="Helical" evidence="2">
    <location>
        <begin position="26"/>
        <end position="48"/>
    </location>
</feature>
<keyword evidence="2" id="KW-0472">Membrane</keyword>
<dbReference type="Proteomes" id="UP001183414">
    <property type="component" value="Unassembled WGS sequence"/>
</dbReference>
<dbReference type="EMBL" id="JAVREQ010000010">
    <property type="protein sequence ID" value="MDT0379754.1"/>
    <property type="molecule type" value="Genomic_DNA"/>
</dbReference>
<sequence length="151" mass="16191">MATSQPSPAAGPPGKIRRSFLPRWRFFTWVILAFNLIMLIWVITGATSGPDCSGKTGDALTTCQAGQVGTGIGVSLLIVLWALSDVILGVLWLVTKPHGRNCPACGNSVRKGVMQCRSCGYDFRRMLQQDTRTGPVQGGTGRGWGQERSGP</sequence>